<proteinExistence type="predicted"/>
<dbReference type="EMBL" id="OQ198719">
    <property type="protein sequence ID" value="WEU69877.1"/>
    <property type="molecule type" value="Genomic_DNA"/>
</dbReference>
<dbReference type="Pfam" id="PF05565">
    <property type="entry name" value="Sipho_Gp157"/>
    <property type="match status" value="1"/>
</dbReference>
<dbReference type="Proteomes" id="UP001269161">
    <property type="component" value="Segment"/>
</dbReference>
<evidence type="ECO:0000313" key="3">
    <source>
        <dbReference type="Proteomes" id="UP001269161"/>
    </source>
</evidence>
<keyword evidence="3" id="KW-1185">Reference proteome</keyword>
<reference evidence="2" key="1">
    <citation type="submission" date="2023-01" db="EMBL/GenBank/DDBJ databases">
        <title>New crAssphage isolates infecting Bacteroides cellulosilyticus.</title>
        <authorList>
            <person name="Papudeshi B."/>
            <person name="Vega A.A."/>
            <person name="Souza C."/>
            <person name="Giles S.K."/>
            <person name="Mallawaarachchi V."/>
            <person name="Roach M.J."/>
            <person name="An M."/>
            <person name="Jacobson N."/>
            <person name="McNair K."/>
            <person name="Mora M.F."/>
            <person name="Pastrana K."/>
            <person name="Leigh C."/>
            <person name="Cram C."/>
            <person name="Plewa W.S."/>
            <person name="Grigson S.R."/>
            <person name="Bouras G.S."/>
            <person name="Decewicz P."/>
            <person name="Luque A."/>
            <person name="Droit L."/>
            <person name="Handley S."/>
            <person name="Segall A.M."/>
            <person name="Dinsdale E.A."/>
            <person name="Edwards R.A."/>
        </authorList>
    </citation>
    <scope>NUCLEOTIDE SEQUENCE</scope>
    <source>
        <strain evidence="2">Bc11</strain>
    </source>
</reference>
<evidence type="ECO:0000256" key="1">
    <source>
        <dbReference type="SAM" id="Coils"/>
    </source>
</evidence>
<dbReference type="RefSeq" id="YP_011108639.1">
    <property type="nucleotide sequence ID" value="NC_091965.1"/>
</dbReference>
<accession>A0AAF0D5T4</accession>
<protein>
    <submittedName>
        <fullName evidence="2">Uncharacterized protein</fullName>
    </submittedName>
</protein>
<feature type="coiled-coil region" evidence="1">
    <location>
        <begin position="35"/>
        <end position="72"/>
    </location>
</feature>
<dbReference type="InterPro" id="IPR008840">
    <property type="entry name" value="Sipho_Gp157"/>
</dbReference>
<keyword evidence="1" id="KW-0175">Coiled coil</keyword>
<name>A0AAF0D5T4_9CAUD</name>
<evidence type="ECO:0000313" key="2">
    <source>
        <dbReference type="EMBL" id="WEU69877.1"/>
    </source>
</evidence>
<organism evidence="2 3">
    <name type="scientific">Caudoviricetes sp. 'Rudgehvirus jaberico'</name>
    <dbReference type="NCBI Taxonomy" id="3028515"/>
    <lineage>
        <taxon>Viruses</taxon>
        <taxon>Duplodnaviria</taxon>
        <taxon>Heunggongvirae</taxon>
        <taxon>Uroviricota</taxon>
        <taxon>Caudoviricetes</taxon>
        <taxon>Crassvirales</taxon>
        <taxon>Intestiviridae</taxon>
        <taxon>Crudevirinae</taxon>
    </lineage>
</organism>
<sequence>MASLYSISNELQDIIFQLEEGEVTDELLEKLALSEEGLKEKIKSYIDVIKKYQAEERECKDEKDRVNKIQKTKTNTYTRLKQVVLDAVLQFGTINKSGNRSIEDSTFKVYTKVSPTIELDDLLIADIIRLYFDIVGEYISSTDTVEELDLDYIAAIITKYLIAESKARDEAEVQLDDVRSFTGVITKDDLIAITTNVSINISLADLHNVENLPLLSWIRQHPHKCNVVSDINKTEIKEHLALNADLHICKVENNVSLIIK</sequence>